<feature type="transmembrane region" description="Helical" evidence="6">
    <location>
        <begin position="150"/>
        <end position="168"/>
    </location>
</feature>
<name>A0A2X3KWI0_9BACT</name>
<dbReference type="GO" id="GO:0005886">
    <property type="term" value="C:plasma membrane"/>
    <property type="evidence" value="ECO:0007669"/>
    <property type="project" value="UniProtKB-SubCell"/>
</dbReference>
<reference evidence="8" key="1">
    <citation type="submission" date="2018-05" db="EMBL/GenBank/DDBJ databases">
        <authorList>
            <person name="Hao L."/>
        </authorList>
    </citation>
    <scope>NUCLEOTIDE SEQUENCE [LARGE SCALE GENOMIC DNA]</scope>
</reference>
<keyword evidence="3 6" id="KW-0812">Transmembrane</keyword>
<evidence type="ECO:0000256" key="1">
    <source>
        <dbReference type="ARBA" id="ARBA00004651"/>
    </source>
</evidence>
<keyword evidence="4 6" id="KW-1133">Transmembrane helix</keyword>
<dbReference type="AlphaFoldDB" id="A0A2X3KWI0"/>
<organism evidence="7 8">
    <name type="scientific">Candidatus Bipolaricaulis anaerobius</name>
    <dbReference type="NCBI Taxonomy" id="2026885"/>
    <lineage>
        <taxon>Bacteria</taxon>
        <taxon>Candidatus Bipolaricaulota</taxon>
        <taxon>Candidatus Bipolaricaulia</taxon>
        <taxon>Candidatus Bipolaricaulales</taxon>
        <taxon>Candidatus Bipolaricaulaceae</taxon>
        <taxon>Candidatus Bipolaricaulis</taxon>
    </lineage>
</organism>
<dbReference type="Pfam" id="PF02653">
    <property type="entry name" value="BPD_transp_2"/>
    <property type="match status" value="1"/>
</dbReference>
<dbReference type="CDD" id="cd06580">
    <property type="entry name" value="TM_PBP1_transp_TpRbsC_like"/>
    <property type="match status" value="1"/>
</dbReference>
<dbReference type="KEGG" id="bana:BARAN1_0924"/>
<dbReference type="EMBL" id="LS483254">
    <property type="protein sequence ID" value="SQD92948.1"/>
    <property type="molecule type" value="Genomic_DNA"/>
</dbReference>
<proteinExistence type="predicted"/>
<dbReference type="OrthoDB" id="45037at2"/>
<keyword evidence="2" id="KW-1003">Cell membrane</keyword>
<keyword evidence="8" id="KW-1185">Reference proteome</keyword>
<accession>A0A2X3KWI0</accession>
<feature type="transmembrane region" description="Helical" evidence="6">
    <location>
        <begin position="333"/>
        <end position="353"/>
    </location>
</feature>
<feature type="transmembrane region" description="Helical" evidence="6">
    <location>
        <begin position="20"/>
        <end position="42"/>
    </location>
</feature>
<dbReference type="Proteomes" id="UP000249818">
    <property type="component" value="Chromosome BARAN1"/>
</dbReference>
<evidence type="ECO:0000313" key="8">
    <source>
        <dbReference type="Proteomes" id="UP000249818"/>
    </source>
</evidence>
<protein>
    <submittedName>
        <fullName evidence="7">Ribose/xylose/arabinose/galactoside ABC-type transport systems, permease component</fullName>
    </submittedName>
</protein>
<feature type="transmembrane region" description="Helical" evidence="6">
    <location>
        <begin position="67"/>
        <end position="85"/>
    </location>
</feature>
<dbReference type="InterPro" id="IPR001851">
    <property type="entry name" value="ABC_transp_permease"/>
</dbReference>
<dbReference type="PANTHER" id="PTHR47089:SF1">
    <property type="entry name" value="GUANOSINE ABC TRANSPORTER PERMEASE PROTEIN NUPP"/>
    <property type="match status" value="1"/>
</dbReference>
<feature type="transmembrane region" description="Helical" evidence="6">
    <location>
        <begin position="248"/>
        <end position="266"/>
    </location>
</feature>
<evidence type="ECO:0000256" key="2">
    <source>
        <dbReference type="ARBA" id="ARBA00022475"/>
    </source>
</evidence>
<feature type="transmembrane region" description="Helical" evidence="6">
    <location>
        <begin position="92"/>
        <end position="112"/>
    </location>
</feature>
<keyword evidence="5 6" id="KW-0472">Membrane</keyword>
<evidence type="ECO:0000256" key="4">
    <source>
        <dbReference type="ARBA" id="ARBA00022989"/>
    </source>
</evidence>
<evidence type="ECO:0000256" key="6">
    <source>
        <dbReference type="SAM" id="Phobius"/>
    </source>
</evidence>
<dbReference type="RefSeq" id="WP_122031300.1">
    <property type="nucleotide sequence ID" value="NZ_LS483254.1"/>
</dbReference>
<evidence type="ECO:0000256" key="3">
    <source>
        <dbReference type="ARBA" id="ARBA00022692"/>
    </source>
</evidence>
<evidence type="ECO:0000256" key="5">
    <source>
        <dbReference type="ARBA" id="ARBA00023136"/>
    </source>
</evidence>
<dbReference type="PANTHER" id="PTHR47089">
    <property type="entry name" value="ABC TRANSPORTER, PERMEASE PROTEIN"/>
    <property type="match status" value="1"/>
</dbReference>
<comment type="subcellular location">
    <subcellularLocation>
        <location evidence="1">Cell membrane</location>
        <topology evidence="1">Multi-pass membrane protein</topology>
    </subcellularLocation>
</comment>
<evidence type="ECO:0000313" key="7">
    <source>
        <dbReference type="EMBL" id="SQD92948.1"/>
    </source>
</evidence>
<feature type="transmembrane region" description="Helical" evidence="6">
    <location>
        <begin position="118"/>
        <end position="141"/>
    </location>
</feature>
<gene>
    <name evidence="7" type="primary">rbsC</name>
    <name evidence="7" type="ORF">BARAN1_0924</name>
</gene>
<dbReference type="GO" id="GO:0022857">
    <property type="term" value="F:transmembrane transporter activity"/>
    <property type="evidence" value="ECO:0007669"/>
    <property type="project" value="InterPro"/>
</dbReference>
<feature type="transmembrane region" description="Helical" evidence="6">
    <location>
        <begin position="200"/>
        <end position="219"/>
    </location>
</feature>
<sequence>MKRIGPFVVERRLAPSRGAVLGISLLAVVLALLVAAVIFWGYGVNPWHAYRVIFQGTLQSPQGWAEVVRRAIPLILCGVGLVVAFRAQFWNIGAEGQILAGAVAATGVALFSGLPDPWLLPAMFLAGFLAGAVWGMIPALLKVKFQVNDVISTLMMNYIMMYIVEWLVHGPWKGPTARGFAYSDLFPPAARLPLIPGTRIHWITLVVGVAMAIACAFLLSRTKLGYETRVVGQSQDAARYAGIDFLKVTLWVMLISGGLAGLAGAGEMAGVHYRLRSPAHISMGYGYTAIIVAWLARGSPLAAVVTALLFGLIFAAGDVIKVALAMPFQVTDVFNGLILFFLIGSELLMYWHVRWAPQRAESEG</sequence>